<dbReference type="InterPro" id="IPR026906">
    <property type="entry name" value="LRR_5"/>
</dbReference>
<dbReference type="OrthoDB" id="1908369at2"/>
<dbReference type="EMBL" id="ACKX01000120">
    <property type="protein sequence ID" value="EEJ51516.1"/>
    <property type="molecule type" value="Genomic_DNA"/>
</dbReference>
<evidence type="ECO:0008006" key="4">
    <source>
        <dbReference type="Google" id="ProtNLM"/>
    </source>
</evidence>
<evidence type="ECO:0000313" key="3">
    <source>
        <dbReference type="Proteomes" id="UP000004121"/>
    </source>
</evidence>
<feature type="chain" id="PRO_5039711587" description="Leucine Rich Repeat protein" evidence="1">
    <location>
        <begin position="21"/>
        <end position="284"/>
    </location>
</feature>
<reference evidence="2 3" key="1">
    <citation type="submission" date="2009-04" db="EMBL/GenBank/DDBJ databases">
        <authorList>
            <person name="Qin X."/>
            <person name="Bachman B."/>
            <person name="Battles P."/>
            <person name="Bell A."/>
            <person name="Bess C."/>
            <person name="Bickham C."/>
            <person name="Chaboub L."/>
            <person name="Chen D."/>
            <person name="Coyle M."/>
            <person name="Deiros D.R."/>
            <person name="Dinh H."/>
            <person name="Forbes L."/>
            <person name="Fowler G."/>
            <person name="Francisco L."/>
            <person name="Fu Q."/>
            <person name="Gubbala S."/>
            <person name="Hale W."/>
            <person name="Han Y."/>
            <person name="Hemphill L."/>
            <person name="Highlander S.K."/>
            <person name="Hirani K."/>
            <person name="Hogues M."/>
            <person name="Jackson L."/>
            <person name="Jakkamsetti A."/>
            <person name="Javaid M."/>
            <person name="Jiang H."/>
            <person name="Korchina V."/>
            <person name="Kovar C."/>
            <person name="Lara F."/>
            <person name="Lee S."/>
            <person name="Mata R."/>
            <person name="Mathew T."/>
            <person name="Moen C."/>
            <person name="Morales K."/>
            <person name="Munidasa M."/>
            <person name="Nazareth L."/>
            <person name="Ngo R."/>
            <person name="Nguyen L."/>
            <person name="Okwuonu G."/>
            <person name="Ongeri F."/>
            <person name="Patil S."/>
            <person name="Petrosino J."/>
            <person name="Pham C."/>
            <person name="Pham P."/>
            <person name="Pu L.-L."/>
            <person name="Puazo M."/>
            <person name="Raj R."/>
            <person name="Reid J."/>
            <person name="Rouhana J."/>
            <person name="Saada N."/>
            <person name="Shang Y."/>
            <person name="Simmons D."/>
            <person name="Thornton R."/>
            <person name="Warren J."/>
            <person name="Weissenberger G."/>
            <person name="Zhang J."/>
            <person name="Zhang L."/>
            <person name="Zhou C."/>
            <person name="Zhu D."/>
            <person name="Muzny D."/>
            <person name="Worley K."/>
            <person name="Gibbs R."/>
        </authorList>
    </citation>
    <scope>NUCLEOTIDE SEQUENCE [LARGE SCALE GENOMIC DNA]</scope>
    <source>
        <strain evidence="2 3">F0268</strain>
    </source>
</reference>
<organism evidence="2 3">
    <name type="scientific">Oribacterium sinus F0268</name>
    <dbReference type="NCBI Taxonomy" id="585501"/>
    <lineage>
        <taxon>Bacteria</taxon>
        <taxon>Bacillati</taxon>
        <taxon>Bacillota</taxon>
        <taxon>Clostridia</taxon>
        <taxon>Lachnospirales</taxon>
        <taxon>Lachnospiraceae</taxon>
        <taxon>Oribacterium</taxon>
    </lineage>
</organism>
<name>C2KXI8_9FIRM</name>
<sequence length="284" mass="31317">MKRRTLLGLGMLALVLGLSACGSKEKSSAGEVKQEADSGKDGLKVNEDYFLWYDDQIDSLTMEGRKQKKIVIPAKAKKLNAGLFGVTGCEVEEVYFESDEDIDLQNAFSIPSKLKKVVLPKKLTDIGEFKSSKDLESIVIPEGVTSLTNLAFENCVNLKEIKFAGNNLKDIGKSAFENCENLKEISLPNSVENIGVNAFKGCTSLTEIHLPSSLKTIEAGAFTTKNLTKVYAPGDLELTKADPTAFPIIPKPTLYAVKDSWMDKNFHSEMLLPLFGEIEYYEEK</sequence>
<dbReference type="InterPro" id="IPR032675">
    <property type="entry name" value="LRR_dom_sf"/>
</dbReference>
<comment type="caution">
    <text evidence="2">The sequence shown here is derived from an EMBL/GenBank/DDBJ whole genome shotgun (WGS) entry which is preliminary data.</text>
</comment>
<dbReference type="eggNOG" id="COG4886">
    <property type="taxonomic scope" value="Bacteria"/>
</dbReference>
<accession>C2KXI8</accession>
<dbReference type="Proteomes" id="UP000004121">
    <property type="component" value="Unassembled WGS sequence"/>
</dbReference>
<evidence type="ECO:0000256" key="1">
    <source>
        <dbReference type="SAM" id="SignalP"/>
    </source>
</evidence>
<dbReference type="HOGENOM" id="CLU_979491_0_0_9"/>
<dbReference type="PROSITE" id="PS51257">
    <property type="entry name" value="PROKAR_LIPOPROTEIN"/>
    <property type="match status" value="1"/>
</dbReference>
<proteinExistence type="predicted"/>
<gene>
    <name evidence="2" type="ORF">HMPREF6123_1207</name>
</gene>
<dbReference type="InParanoid" id="C2KXI8"/>
<dbReference type="STRING" id="585501.HMPREF6123_1207"/>
<protein>
    <recommendedName>
        <fullName evidence="4">Leucine Rich Repeat protein</fullName>
    </recommendedName>
</protein>
<feature type="signal peptide" evidence="1">
    <location>
        <begin position="1"/>
        <end position="20"/>
    </location>
</feature>
<dbReference type="PANTHER" id="PTHR45661">
    <property type="entry name" value="SURFACE ANTIGEN"/>
    <property type="match status" value="1"/>
</dbReference>
<dbReference type="PANTHER" id="PTHR45661:SF3">
    <property type="entry name" value="IG-LIKE DOMAIN-CONTAINING PROTEIN"/>
    <property type="match status" value="1"/>
</dbReference>
<dbReference type="InterPro" id="IPR053139">
    <property type="entry name" value="Surface_bspA-like"/>
</dbReference>
<dbReference type="Pfam" id="PF13306">
    <property type="entry name" value="LRR_5"/>
    <property type="match status" value="2"/>
</dbReference>
<dbReference type="Gene3D" id="3.80.10.10">
    <property type="entry name" value="Ribonuclease Inhibitor"/>
    <property type="match status" value="1"/>
</dbReference>
<dbReference type="AlphaFoldDB" id="C2KXI8"/>
<evidence type="ECO:0000313" key="2">
    <source>
        <dbReference type="EMBL" id="EEJ51516.1"/>
    </source>
</evidence>
<keyword evidence="3" id="KW-1185">Reference proteome</keyword>
<dbReference type="RefSeq" id="WP_007158128.1">
    <property type="nucleotide sequence ID" value="NZ_GG668537.1"/>
</dbReference>
<dbReference type="SUPFAM" id="SSF52058">
    <property type="entry name" value="L domain-like"/>
    <property type="match status" value="1"/>
</dbReference>
<keyword evidence="1" id="KW-0732">Signal</keyword>